<dbReference type="Proteomes" id="UP000553963">
    <property type="component" value="Unassembled WGS sequence"/>
</dbReference>
<protein>
    <submittedName>
        <fullName evidence="1">Uncharacterized protein</fullName>
    </submittedName>
</protein>
<proteinExistence type="predicted"/>
<gene>
    <name evidence="1" type="ORF">GGR25_003094</name>
</gene>
<reference evidence="1 2" key="1">
    <citation type="submission" date="2020-08" db="EMBL/GenBank/DDBJ databases">
        <title>Genomic Encyclopedia of Type Strains, Phase IV (KMG-IV): sequencing the most valuable type-strain genomes for metagenomic binning, comparative biology and taxonomic classification.</title>
        <authorList>
            <person name="Goeker M."/>
        </authorList>
    </citation>
    <scope>NUCLEOTIDE SEQUENCE [LARGE SCALE GENOMIC DNA]</scope>
    <source>
        <strain evidence="1 2">DSM 25966</strain>
    </source>
</reference>
<evidence type="ECO:0000313" key="2">
    <source>
        <dbReference type="Proteomes" id="UP000553963"/>
    </source>
</evidence>
<organism evidence="1 2">
    <name type="scientific">Kaistia hirudinis</name>
    <dbReference type="NCBI Taxonomy" id="1293440"/>
    <lineage>
        <taxon>Bacteria</taxon>
        <taxon>Pseudomonadati</taxon>
        <taxon>Pseudomonadota</taxon>
        <taxon>Alphaproteobacteria</taxon>
        <taxon>Hyphomicrobiales</taxon>
        <taxon>Kaistiaceae</taxon>
        <taxon>Kaistia</taxon>
    </lineage>
</organism>
<dbReference type="RefSeq" id="WP_183399711.1">
    <property type="nucleotide sequence ID" value="NZ_JACIDS010000004.1"/>
</dbReference>
<keyword evidence="2" id="KW-1185">Reference proteome</keyword>
<sequence length="173" mass="19626">MLKQLVQQFIDEYRPDEQRSAATIQASTDIEDAIVKSTARIKTHQRQSNETLEEWTSALKQAANRLTNAKDFDDLFRIAKEVGDPIWNIGPLAVYDFASRISIYLKIPPQRVYLHAGPAKAAKCLNIRAKEASKNDFPDELAPLSEDEIESFLCIFANRICAQGAERKRKRSC</sequence>
<evidence type="ECO:0000313" key="1">
    <source>
        <dbReference type="EMBL" id="MBB3932036.1"/>
    </source>
</evidence>
<name>A0A840AUM4_9HYPH</name>
<dbReference type="AlphaFoldDB" id="A0A840AUM4"/>
<comment type="caution">
    <text evidence="1">The sequence shown here is derived from an EMBL/GenBank/DDBJ whole genome shotgun (WGS) entry which is preliminary data.</text>
</comment>
<accession>A0A840AUM4</accession>
<dbReference type="EMBL" id="JACIDS010000004">
    <property type="protein sequence ID" value="MBB3932036.1"/>
    <property type="molecule type" value="Genomic_DNA"/>
</dbReference>